<dbReference type="InterPro" id="IPR014922">
    <property type="entry name" value="YdhG-like"/>
</dbReference>
<evidence type="ECO:0000259" key="1">
    <source>
        <dbReference type="Pfam" id="PF08818"/>
    </source>
</evidence>
<evidence type="ECO:0000313" key="2">
    <source>
        <dbReference type="EMBL" id="GFJ75938.1"/>
    </source>
</evidence>
<evidence type="ECO:0000313" key="3">
    <source>
        <dbReference type="Proteomes" id="UP000482800"/>
    </source>
</evidence>
<keyword evidence="3" id="KW-1185">Reference proteome</keyword>
<dbReference type="Proteomes" id="UP000482800">
    <property type="component" value="Unassembled WGS sequence"/>
</dbReference>
<dbReference type="EMBL" id="BLPF01000001">
    <property type="protein sequence ID" value="GFJ75938.1"/>
    <property type="molecule type" value="Genomic_DNA"/>
</dbReference>
<sequence length="112" mass="11862">MERWLAAAEPATADLARRACALVTDVLPDPVVTVDDDLVGFGTAPGYKGLHFTVAAYRAHVTLGIARGAALPDPAGLMEGKGKVHRHVKLRAVTDLERPELRALMESAVHAG</sequence>
<dbReference type="AlphaFoldDB" id="A0A6V8K0Z7"/>
<gene>
    <name evidence="2" type="ORF">Phou_001180</name>
</gene>
<accession>A0A6V8K0Z7</accession>
<reference evidence="2 3" key="2">
    <citation type="submission" date="2020-03" db="EMBL/GenBank/DDBJ databases">
        <authorList>
            <person name="Ichikawa N."/>
            <person name="Kimura A."/>
            <person name="Kitahashi Y."/>
            <person name="Uohara A."/>
        </authorList>
    </citation>
    <scope>NUCLEOTIDE SEQUENCE [LARGE SCALE GENOMIC DNA]</scope>
    <source>
        <strain evidence="2 3">NBRC 108639</strain>
    </source>
</reference>
<comment type="caution">
    <text evidence="2">The sequence shown here is derived from an EMBL/GenBank/DDBJ whole genome shotgun (WGS) entry which is preliminary data.</text>
</comment>
<dbReference type="Pfam" id="PF08818">
    <property type="entry name" value="DUF1801"/>
    <property type="match status" value="1"/>
</dbReference>
<feature type="domain" description="YdhG-like" evidence="1">
    <location>
        <begin position="18"/>
        <end position="109"/>
    </location>
</feature>
<protein>
    <recommendedName>
        <fullName evidence="1">YdhG-like domain-containing protein</fullName>
    </recommendedName>
</protein>
<name>A0A6V8K0Z7_9ACTN</name>
<organism evidence="2 3">
    <name type="scientific">Phytohabitans houttuyneae</name>
    <dbReference type="NCBI Taxonomy" id="1076126"/>
    <lineage>
        <taxon>Bacteria</taxon>
        <taxon>Bacillati</taxon>
        <taxon>Actinomycetota</taxon>
        <taxon>Actinomycetes</taxon>
        <taxon>Micromonosporales</taxon>
        <taxon>Micromonosporaceae</taxon>
    </lineage>
</organism>
<proteinExistence type="predicted"/>
<reference evidence="2 3" key="1">
    <citation type="submission" date="2020-03" db="EMBL/GenBank/DDBJ databases">
        <title>Whole genome shotgun sequence of Phytohabitans houttuyneae NBRC 108639.</title>
        <authorList>
            <person name="Komaki H."/>
            <person name="Tamura T."/>
        </authorList>
    </citation>
    <scope>NUCLEOTIDE SEQUENCE [LARGE SCALE GENOMIC DNA]</scope>
    <source>
        <strain evidence="2 3">NBRC 108639</strain>
    </source>
</reference>